<evidence type="ECO:0000256" key="5">
    <source>
        <dbReference type="ARBA" id="ARBA00023268"/>
    </source>
</evidence>
<dbReference type="InterPro" id="IPR000672">
    <property type="entry name" value="THF_DH/CycHdrlase"/>
</dbReference>
<evidence type="ECO:0000256" key="2">
    <source>
        <dbReference type="ARBA" id="ARBA00022801"/>
    </source>
</evidence>
<proteinExistence type="predicted"/>
<dbReference type="AlphaFoldDB" id="A0A382HBQ9"/>
<dbReference type="Gene3D" id="3.40.50.10860">
    <property type="entry name" value="Leucine Dehydrogenase, chain A, domain 1"/>
    <property type="match status" value="1"/>
</dbReference>
<keyword evidence="2" id="KW-0378">Hydrolase</keyword>
<evidence type="ECO:0000256" key="4">
    <source>
        <dbReference type="ARBA" id="ARBA00023002"/>
    </source>
</evidence>
<evidence type="ECO:0000256" key="1">
    <source>
        <dbReference type="ARBA" id="ARBA00004777"/>
    </source>
</evidence>
<gene>
    <name evidence="7" type="ORF">METZ01_LOCUS237369</name>
</gene>
<dbReference type="InterPro" id="IPR046346">
    <property type="entry name" value="Aminoacid_DH-like_N_sf"/>
</dbReference>
<protein>
    <recommendedName>
        <fullName evidence="6">Tetrahydrofolate dehydrogenase/cyclohydrolase catalytic domain-containing protein</fullName>
    </recommendedName>
</protein>
<dbReference type="PANTHER" id="PTHR48099">
    <property type="entry name" value="C-1-TETRAHYDROFOLATE SYNTHASE, CYTOPLASMIC-RELATED"/>
    <property type="match status" value="1"/>
</dbReference>
<evidence type="ECO:0000259" key="6">
    <source>
        <dbReference type="Pfam" id="PF00763"/>
    </source>
</evidence>
<reference evidence="7" key="1">
    <citation type="submission" date="2018-05" db="EMBL/GenBank/DDBJ databases">
        <authorList>
            <person name="Lanie J.A."/>
            <person name="Ng W.-L."/>
            <person name="Kazmierczak K.M."/>
            <person name="Andrzejewski T.M."/>
            <person name="Davidsen T.M."/>
            <person name="Wayne K.J."/>
            <person name="Tettelin H."/>
            <person name="Glass J.I."/>
            <person name="Rusch D."/>
            <person name="Podicherti R."/>
            <person name="Tsui H.-C.T."/>
            <person name="Winkler M.E."/>
        </authorList>
    </citation>
    <scope>NUCLEOTIDE SEQUENCE</scope>
</reference>
<dbReference type="GO" id="GO:0004488">
    <property type="term" value="F:methylenetetrahydrofolate dehydrogenase (NADP+) activity"/>
    <property type="evidence" value="ECO:0007669"/>
    <property type="project" value="InterPro"/>
</dbReference>
<dbReference type="Pfam" id="PF00763">
    <property type="entry name" value="THF_DHG_CYH"/>
    <property type="match status" value="1"/>
</dbReference>
<keyword evidence="3" id="KW-0521">NADP</keyword>
<dbReference type="GO" id="GO:0004477">
    <property type="term" value="F:methenyltetrahydrofolate cyclohydrolase activity"/>
    <property type="evidence" value="ECO:0007669"/>
    <property type="project" value="TreeGrafter"/>
</dbReference>
<name>A0A382HBQ9_9ZZZZ</name>
<feature type="non-terminal residue" evidence="7">
    <location>
        <position position="108"/>
    </location>
</feature>
<dbReference type="EMBL" id="UINC01060226">
    <property type="protein sequence ID" value="SVB84515.1"/>
    <property type="molecule type" value="Genomic_DNA"/>
</dbReference>
<dbReference type="PRINTS" id="PR00085">
    <property type="entry name" value="THFDHDRGNASE"/>
</dbReference>
<accession>A0A382HBQ9</accession>
<keyword evidence="4" id="KW-0560">Oxidoreductase</keyword>
<keyword evidence="5" id="KW-0511">Multifunctional enzyme</keyword>
<evidence type="ECO:0000256" key="3">
    <source>
        <dbReference type="ARBA" id="ARBA00022857"/>
    </source>
</evidence>
<dbReference type="GO" id="GO:0005829">
    <property type="term" value="C:cytosol"/>
    <property type="evidence" value="ECO:0007669"/>
    <property type="project" value="TreeGrafter"/>
</dbReference>
<organism evidence="7">
    <name type="scientific">marine metagenome</name>
    <dbReference type="NCBI Taxonomy" id="408172"/>
    <lineage>
        <taxon>unclassified sequences</taxon>
        <taxon>metagenomes</taxon>
        <taxon>ecological metagenomes</taxon>
    </lineage>
</organism>
<dbReference type="GO" id="GO:0035999">
    <property type="term" value="P:tetrahydrofolate interconversion"/>
    <property type="evidence" value="ECO:0007669"/>
    <property type="project" value="TreeGrafter"/>
</dbReference>
<feature type="domain" description="Tetrahydrofolate dehydrogenase/cyclohydrolase catalytic" evidence="6">
    <location>
        <begin position="12"/>
        <end position="108"/>
    </location>
</feature>
<dbReference type="SUPFAM" id="SSF53223">
    <property type="entry name" value="Aminoacid dehydrogenase-like, N-terminal domain"/>
    <property type="match status" value="1"/>
</dbReference>
<dbReference type="InterPro" id="IPR020630">
    <property type="entry name" value="THF_DH/CycHdrlase_cat_dom"/>
</dbReference>
<comment type="pathway">
    <text evidence="1">One-carbon metabolism; tetrahydrofolate interconversion.</text>
</comment>
<sequence length="108" mass="12101">MYVEESVKTKLIDGKLISSDIRLEITEDVSKLKNEYNIAPKLCVILIGDDPASHVYVRNKQKSAISAGMHAEDYKFSEKDNTENVIKLINKLNSDKTVNGILVQLPLP</sequence>
<dbReference type="PANTHER" id="PTHR48099:SF5">
    <property type="entry name" value="C-1-TETRAHYDROFOLATE SYNTHASE, CYTOPLASMIC"/>
    <property type="match status" value="1"/>
</dbReference>
<evidence type="ECO:0000313" key="7">
    <source>
        <dbReference type="EMBL" id="SVB84515.1"/>
    </source>
</evidence>